<proteinExistence type="predicted"/>
<protein>
    <submittedName>
        <fullName evidence="1">Uncharacterized protein</fullName>
    </submittedName>
</protein>
<evidence type="ECO:0000313" key="2">
    <source>
        <dbReference type="Proteomes" id="UP000006919"/>
    </source>
</evidence>
<reference evidence="1 2" key="1">
    <citation type="journal article" date="2011" name="J. Bacteriol.">
        <title>Complete genome of the cellulolytic ruminal bacterium Ruminococcus albus 7.</title>
        <authorList>
            <person name="Suen G."/>
            <person name="Stevenson D.M."/>
            <person name="Bruce D.C."/>
            <person name="Chertkov O."/>
            <person name="Copeland A."/>
            <person name="Cheng J.F."/>
            <person name="Detter C."/>
            <person name="Detter J.C."/>
            <person name="Goodwin L.A."/>
            <person name="Han C.S."/>
            <person name="Hauser L.J."/>
            <person name="Ivanova N.N."/>
            <person name="Kyrpides N.C."/>
            <person name="Land M.L."/>
            <person name="Lapidus A."/>
            <person name="Lucas S."/>
            <person name="Ovchinnikova G."/>
            <person name="Pitluck S."/>
            <person name="Tapia R."/>
            <person name="Woyke T."/>
            <person name="Boyum J."/>
            <person name="Mead D."/>
            <person name="Weimer P.J."/>
        </authorList>
    </citation>
    <scope>NUCLEOTIDE SEQUENCE [LARGE SCALE GENOMIC DNA]</scope>
    <source>
        <strain evidence="2">ATCC 27210 / DSM 20455 / JCM 14654 / NCDO 2250 / 7</strain>
    </source>
</reference>
<evidence type="ECO:0000313" key="1">
    <source>
        <dbReference type="EMBL" id="ADU23685.1"/>
    </source>
</evidence>
<dbReference type="HOGENOM" id="CLU_2318408_0_0_9"/>
<dbReference type="AlphaFoldDB" id="E6UG11"/>
<dbReference type="OrthoDB" id="9944460at2"/>
<name>E6UG11_RUMA7</name>
<dbReference type="Proteomes" id="UP000006919">
    <property type="component" value="Chromosome"/>
</dbReference>
<dbReference type="EMBL" id="CP002403">
    <property type="protein sequence ID" value="ADU23685.1"/>
    <property type="molecule type" value="Genomic_DNA"/>
</dbReference>
<organism evidence="1 2">
    <name type="scientific">Ruminococcus albus (strain ATCC 27210 / DSM 20455 / JCM 14654 / NCDO 2250 / 7)</name>
    <dbReference type="NCBI Taxonomy" id="697329"/>
    <lineage>
        <taxon>Bacteria</taxon>
        <taxon>Bacillati</taxon>
        <taxon>Bacillota</taxon>
        <taxon>Clostridia</taxon>
        <taxon>Eubacteriales</taxon>
        <taxon>Oscillospiraceae</taxon>
        <taxon>Ruminococcus</taxon>
    </lineage>
</organism>
<accession>E6UG11</accession>
<dbReference type="KEGG" id="ral:Rumal_3222"/>
<dbReference type="STRING" id="697329.Rumal_3222"/>
<sequence>MKENIIVGFRGPSKKKSVRYNQKLITSSIMVITSPYEETVRKCIAEYNIKDFDFNSATYGLYSNIRIELNNETGECKIQVFDENTGELKALYKGVTKNE</sequence>
<gene>
    <name evidence="1" type="ordered locus">Rumal_3222</name>
</gene>
<dbReference type="RefSeq" id="WP_013499791.1">
    <property type="nucleotide sequence ID" value="NC_014833.1"/>
</dbReference>